<sequence length="179" mass="21186">MNNFFGRVAEIAMMGDYPFLHWIIFDTIGLMCLKILTEILILDAYFFIKHSLARTFRNFVFIIFFLTCFFILCYILFRLFLYKSNGFLLYVAIFSLILTAYIFLKTIYISIKTLPKSNDNLQNKKQHKQKQSKPKTNNVNKTKNNTKAKDIMLKINKHKRKNNVSKNITHSPKHDKNTI</sequence>
<dbReference type="RefSeq" id="WP_229933592.1">
    <property type="nucleotide sequence ID" value="NZ_CAJHOF010000024.1"/>
</dbReference>
<reference evidence="3 4" key="1">
    <citation type="submission" date="2020-11" db="EMBL/GenBank/DDBJ databases">
        <authorList>
            <person name="Peeters C."/>
        </authorList>
    </citation>
    <scope>NUCLEOTIDE SEQUENCE [LARGE SCALE GENOMIC DNA]</scope>
    <source>
        <strain evidence="3 4">LMG 7974</strain>
    </source>
</reference>
<protein>
    <submittedName>
        <fullName evidence="3">Uncharacterized protein</fullName>
    </submittedName>
</protein>
<feature type="transmembrane region" description="Helical" evidence="2">
    <location>
        <begin position="59"/>
        <end position="81"/>
    </location>
</feature>
<organism evidence="3 4">
    <name type="scientific">Campylobacter majalis</name>
    <dbReference type="NCBI Taxonomy" id="2790656"/>
    <lineage>
        <taxon>Bacteria</taxon>
        <taxon>Pseudomonadati</taxon>
        <taxon>Campylobacterota</taxon>
        <taxon>Epsilonproteobacteria</taxon>
        <taxon>Campylobacterales</taxon>
        <taxon>Campylobacteraceae</taxon>
        <taxon>Campylobacter</taxon>
    </lineage>
</organism>
<accession>A0ABN7KB17</accession>
<keyword evidence="2" id="KW-1133">Transmembrane helix</keyword>
<keyword evidence="2" id="KW-0812">Transmembrane</keyword>
<evidence type="ECO:0000313" key="4">
    <source>
        <dbReference type="Proteomes" id="UP000789803"/>
    </source>
</evidence>
<feature type="compositionally biased region" description="Basic residues" evidence="1">
    <location>
        <begin position="124"/>
        <end position="133"/>
    </location>
</feature>
<evidence type="ECO:0000256" key="2">
    <source>
        <dbReference type="SAM" id="Phobius"/>
    </source>
</evidence>
<keyword evidence="4" id="KW-1185">Reference proteome</keyword>
<feature type="transmembrane region" description="Helical" evidence="2">
    <location>
        <begin position="87"/>
        <end position="104"/>
    </location>
</feature>
<keyword evidence="2" id="KW-0472">Membrane</keyword>
<dbReference type="Proteomes" id="UP000789803">
    <property type="component" value="Unassembled WGS sequence"/>
</dbReference>
<feature type="compositionally biased region" description="Low complexity" evidence="1">
    <location>
        <begin position="134"/>
        <end position="143"/>
    </location>
</feature>
<comment type="caution">
    <text evidence="3">The sequence shown here is derived from an EMBL/GenBank/DDBJ whole genome shotgun (WGS) entry which is preliminary data.</text>
</comment>
<name>A0ABN7KB17_9BACT</name>
<gene>
    <name evidence="3" type="ORF">LMG7974_01821</name>
</gene>
<evidence type="ECO:0000313" key="3">
    <source>
        <dbReference type="EMBL" id="CAD7289743.1"/>
    </source>
</evidence>
<proteinExistence type="predicted"/>
<feature type="region of interest" description="Disordered" evidence="1">
    <location>
        <begin position="120"/>
        <end position="143"/>
    </location>
</feature>
<feature type="transmembrane region" description="Helical" evidence="2">
    <location>
        <begin position="20"/>
        <end position="47"/>
    </location>
</feature>
<dbReference type="EMBL" id="CAJHOF010000024">
    <property type="protein sequence ID" value="CAD7289743.1"/>
    <property type="molecule type" value="Genomic_DNA"/>
</dbReference>
<evidence type="ECO:0000256" key="1">
    <source>
        <dbReference type="SAM" id="MobiDB-lite"/>
    </source>
</evidence>